<gene>
    <name evidence="6" type="ORF">DKK70_04250</name>
</gene>
<dbReference type="EMBL" id="QGLR01000008">
    <property type="protein sequence ID" value="PXZ07875.1"/>
    <property type="molecule type" value="Genomic_DNA"/>
</dbReference>
<dbReference type="SUPFAM" id="SSF51215">
    <property type="entry name" value="Regulatory protein AraC"/>
    <property type="match status" value="1"/>
</dbReference>
<dbReference type="InterPro" id="IPR003313">
    <property type="entry name" value="AraC-bd"/>
</dbReference>
<dbReference type="SMART" id="SM00342">
    <property type="entry name" value="HTH_ARAC"/>
    <property type="match status" value="1"/>
</dbReference>
<evidence type="ECO:0000259" key="5">
    <source>
        <dbReference type="PROSITE" id="PS01124"/>
    </source>
</evidence>
<organism evidence="6 7">
    <name type="scientific">Gilliamella apicola</name>
    <dbReference type="NCBI Taxonomy" id="1196095"/>
    <lineage>
        <taxon>Bacteria</taxon>
        <taxon>Pseudomonadati</taxon>
        <taxon>Pseudomonadota</taxon>
        <taxon>Gammaproteobacteria</taxon>
        <taxon>Orbales</taxon>
        <taxon>Orbaceae</taxon>
        <taxon>Gilliamella</taxon>
    </lineage>
</organism>
<dbReference type="AlphaFoldDB" id="A0A2V4E3Q4"/>
<name>A0A2V4E3Q4_9GAMM</name>
<evidence type="ECO:0000256" key="2">
    <source>
        <dbReference type="ARBA" id="ARBA00023125"/>
    </source>
</evidence>
<dbReference type="PANTHER" id="PTHR43280:SF25">
    <property type="entry name" value="ARABINOSE OPERON REGULATORY PROTEIN"/>
    <property type="match status" value="1"/>
</dbReference>
<dbReference type="NCBIfam" id="NF007860">
    <property type="entry name" value="PRK10572.1"/>
    <property type="match status" value="1"/>
</dbReference>
<evidence type="ECO:0000313" key="7">
    <source>
        <dbReference type="Proteomes" id="UP000247932"/>
    </source>
</evidence>
<comment type="caution">
    <text evidence="6">The sequence shown here is derived from an EMBL/GenBank/DDBJ whole genome shotgun (WGS) entry which is preliminary data.</text>
</comment>
<sequence>MSNEQQNDPLLPGYSFNVHLVSGLTPIEKEGKFDFFIDRPKGLNGYIINLTYAGQGTIYRDNESFNCYPGDFVLFPPKEPHLYGRKEDENNWFHFWVYFRPKSTWKYLLSWENRLKETGFYRPNTQVKDELEQLFIKIVEVGQSNIIYSENLAMSMLEQFLIRCAQETSATNPPKIDTRVLQVCNYLIDTLDENNFTLDIVSQRVCLSTSRIAHMFKDQIGMSIGEWRQEQRVNRAKLLLQTTTMSIAEISRSIGFDDQLYFSRIFKKRIGLSPQKYRNSTQEQNERKIQSVNSLYFYDRQSDSIVE</sequence>
<keyword evidence="4" id="KW-0804">Transcription</keyword>
<keyword evidence="2" id="KW-0238">DNA-binding</keyword>
<keyword evidence="3" id="KW-0010">Activator</keyword>
<dbReference type="PROSITE" id="PS01124">
    <property type="entry name" value="HTH_ARAC_FAMILY_2"/>
    <property type="match status" value="1"/>
</dbReference>
<dbReference type="RefSeq" id="WP_110432873.1">
    <property type="nucleotide sequence ID" value="NZ_QGLR01000008.1"/>
</dbReference>
<dbReference type="InterPro" id="IPR018060">
    <property type="entry name" value="HTH_AraC"/>
</dbReference>
<dbReference type="InterPro" id="IPR020449">
    <property type="entry name" value="Tscrpt_reg_AraC-type_HTH"/>
</dbReference>
<evidence type="ECO:0000313" key="6">
    <source>
        <dbReference type="EMBL" id="PXZ07875.1"/>
    </source>
</evidence>
<evidence type="ECO:0000256" key="3">
    <source>
        <dbReference type="ARBA" id="ARBA00023159"/>
    </source>
</evidence>
<dbReference type="Gene3D" id="2.60.120.280">
    <property type="entry name" value="Regulatory protein AraC"/>
    <property type="match status" value="1"/>
</dbReference>
<dbReference type="Gene3D" id="1.10.10.60">
    <property type="entry name" value="Homeodomain-like"/>
    <property type="match status" value="2"/>
</dbReference>
<dbReference type="GO" id="GO:0003700">
    <property type="term" value="F:DNA-binding transcription factor activity"/>
    <property type="evidence" value="ECO:0007669"/>
    <property type="project" value="InterPro"/>
</dbReference>
<dbReference type="InterPro" id="IPR037923">
    <property type="entry name" value="HTH-like"/>
</dbReference>
<dbReference type="STRING" id="1196095.GAPWK_2008"/>
<dbReference type="Proteomes" id="UP000247932">
    <property type="component" value="Unassembled WGS sequence"/>
</dbReference>
<dbReference type="InterPro" id="IPR018062">
    <property type="entry name" value="HTH_AraC-typ_CS"/>
</dbReference>
<dbReference type="Pfam" id="PF12833">
    <property type="entry name" value="HTH_18"/>
    <property type="match status" value="1"/>
</dbReference>
<dbReference type="OrthoDB" id="9803764at2"/>
<dbReference type="InterPro" id="IPR009057">
    <property type="entry name" value="Homeodomain-like_sf"/>
</dbReference>
<dbReference type="PROSITE" id="PS00041">
    <property type="entry name" value="HTH_ARAC_FAMILY_1"/>
    <property type="match status" value="1"/>
</dbReference>
<keyword evidence="1" id="KW-0805">Transcription regulation</keyword>
<dbReference type="PANTHER" id="PTHR43280">
    <property type="entry name" value="ARAC-FAMILY TRANSCRIPTIONAL REGULATOR"/>
    <property type="match status" value="1"/>
</dbReference>
<dbReference type="PRINTS" id="PR00032">
    <property type="entry name" value="HTHARAC"/>
</dbReference>
<evidence type="ECO:0000256" key="4">
    <source>
        <dbReference type="ARBA" id="ARBA00023163"/>
    </source>
</evidence>
<reference evidence="6 7" key="1">
    <citation type="submission" date="2018-05" db="EMBL/GenBank/DDBJ databases">
        <title>Reference genomes for bee gut microbiota database.</title>
        <authorList>
            <person name="Ellegaard K.M."/>
        </authorList>
    </citation>
    <scope>NUCLEOTIDE SEQUENCE [LARGE SCALE GENOMIC DNA]</scope>
    <source>
        <strain evidence="6 7">ESL0182</strain>
    </source>
</reference>
<accession>A0A2V4E3Q4</accession>
<protein>
    <submittedName>
        <fullName evidence="6">Arabinose operon transcriptional regulator AraC</fullName>
    </submittedName>
</protein>
<dbReference type="GO" id="GO:0043565">
    <property type="term" value="F:sequence-specific DNA binding"/>
    <property type="evidence" value="ECO:0007669"/>
    <property type="project" value="InterPro"/>
</dbReference>
<dbReference type="Pfam" id="PF02311">
    <property type="entry name" value="AraC_binding"/>
    <property type="match status" value="1"/>
</dbReference>
<keyword evidence="7" id="KW-1185">Reference proteome</keyword>
<evidence type="ECO:0000256" key="1">
    <source>
        <dbReference type="ARBA" id="ARBA00023015"/>
    </source>
</evidence>
<dbReference type="SUPFAM" id="SSF46689">
    <property type="entry name" value="Homeodomain-like"/>
    <property type="match status" value="2"/>
</dbReference>
<proteinExistence type="predicted"/>
<feature type="domain" description="HTH araC/xylS-type" evidence="5">
    <location>
        <begin position="181"/>
        <end position="280"/>
    </location>
</feature>